<evidence type="ECO:0000256" key="1">
    <source>
        <dbReference type="ARBA" id="ARBA00001698"/>
    </source>
</evidence>
<dbReference type="OrthoDB" id="9799199at2"/>
<keyword evidence="17" id="KW-1208">Phospholipid metabolism</keyword>
<keyword evidence="14" id="KW-0443">Lipid metabolism</keyword>
<feature type="transmembrane region" description="Helical" evidence="19">
    <location>
        <begin position="85"/>
        <end position="103"/>
    </location>
</feature>
<evidence type="ECO:0000256" key="8">
    <source>
        <dbReference type="ARBA" id="ARBA00022475"/>
    </source>
</evidence>
<keyword evidence="10 18" id="KW-0808">Transferase</keyword>
<evidence type="ECO:0000256" key="2">
    <source>
        <dbReference type="ARBA" id="ARBA00004651"/>
    </source>
</evidence>
<comment type="catalytic activity">
    <reaction evidence="1 18">
        <text>a 1,2-diacyl-sn-glycero-3-phosphate + CTP + H(+) = a CDP-1,2-diacyl-sn-glycerol + diphosphate</text>
        <dbReference type="Rhea" id="RHEA:16229"/>
        <dbReference type="ChEBI" id="CHEBI:15378"/>
        <dbReference type="ChEBI" id="CHEBI:33019"/>
        <dbReference type="ChEBI" id="CHEBI:37563"/>
        <dbReference type="ChEBI" id="CHEBI:58332"/>
        <dbReference type="ChEBI" id="CHEBI:58608"/>
        <dbReference type="EC" id="2.7.7.41"/>
    </reaction>
</comment>
<evidence type="ECO:0000256" key="5">
    <source>
        <dbReference type="ARBA" id="ARBA00010185"/>
    </source>
</evidence>
<dbReference type="Proteomes" id="UP000297706">
    <property type="component" value="Unassembled WGS sequence"/>
</dbReference>
<dbReference type="PANTHER" id="PTHR46382">
    <property type="entry name" value="PHOSPHATIDATE CYTIDYLYLTRANSFERASE"/>
    <property type="match status" value="1"/>
</dbReference>
<keyword evidence="15 19" id="KW-0472">Membrane</keyword>
<evidence type="ECO:0000256" key="17">
    <source>
        <dbReference type="ARBA" id="ARBA00023264"/>
    </source>
</evidence>
<dbReference type="PANTHER" id="PTHR46382:SF1">
    <property type="entry name" value="PHOSPHATIDATE CYTIDYLYLTRANSFERASE"/>
    <property type="match status" value="1"/>
</dbReference>
<feature type="transmembrane region" description="Helical" evidence="19">
    <location>
        <begin position="180"/>
        <end position="201"/>
    </location>
</feature>
<evidence type="ECO:0000313" key="21">
    <source>
        <dbReference type="Proteomes" id="UP000297706"/>
    </source>
</evidence>
<evidence type="ECO:0000256" key="6">
    <source>
        <dbReference type="ARBA" id="ARBA00012487"/>
    </source>
</evidence>
<evidence type="ECO:0000256" key="18">
    <source>
        <dbReference type="RuleBase" id="RU003938"/>
    </source>
</evidence>
<comment type="similarity">
    <text evidence="5 18">Belongs to the CDS family.</text>
</comment>
<keyword evidence="9" id="KW-0444">Lipid biosynthesis</keyword>
<dbReference type="EC" id="2.7.7.41" evidence="6 18"/>
<comment type="pathway">
    <text evidence="4">Lipid metabolism.</text>
</comment>
<evidence type="ECO:0000256" key="16">
    <source>
        <dbReference type="ARBA" id="ARBA00023209"/>
    </source>
</evidence>
<feature type="transmembrane region" description="Helical" evidence="19">
    <location>
        <begin position="29"/>
        <end position="47"/>
    </location>
</feature>
<evidence type="ECO:0000313" key="20">
    <source>
        <dbReference type="EMBL" id="TFW71539.1"/>
    </source>
</evidence>
<dbReference type="InterPro" id="IPR000374">
    <property type="entry name" value="PC_trans"/>
</dbReference>
<evidence type="ECO:0000256" key="13">
    <source>
        <dbReference type="ARBA" id="ARBA00022989"/>
    </source>
</evidence>
<evidence type="ECO:0000256" key="12">
    <source>
        <dbReference type="ARBA" id="ARBA00022695"/>
    </source>
</evidence>
<dbReference type="EMBL" id="PQVH01000008">
    <property type="protein sequence ID" value="TFW71539.1"/>
    <property type="molecule type" value="Genomic_DNA"/>
</dbReference>
<dbReference type="GO" id="GO:0004605">
    <property type="term" value="F:phosphatidate cytidylyltransferase activity"/>
    <property type="evidence" value="ECO:0007669"/>
    <property type="project" value="UniProtKB-EC"/>
</dbReference>
<dbReference type="RefSeq" id="WP_135277083.1">
    <property type="nucleotide sequence ID" value="NZ_PQVH01000008.1"/>
</dbReference>
<dbReference type="AlphaFoldDB" id="A0A4Y9VSV1"/>
<evidence type="ECO:0000256" key="14">
    <source>
        <dbReference type="ARBA" id="ARBA00023098"/>
    </source>
</evidence>
<dbReference type="GO" id="GO:0005886">
    <property type="term" value="C:plasma membrane"/>
    <property type="evidence" value="ECO:0007669"/>
    <property type="project" value="UniProtKB-SubCell"/>
</dbReference>
<keyword evidence="13 19" id="KW-1133">Transmembrane helix</keyword>
<gene>
    <name evidence="20" type="ORF">C3Y98_05435</name>
</gene>
<evidence type="ECO:0000256" key="9">
    <source>
        <dbReference type="ARBA" id="ARBA00022516"/>
    </source>
</evidence>
<organism evidence="20 21">
    <name type="scientific">Methylotenera oryzisoli</name>
    <dbReference type="NCBI Taxonomy" id="2080758"/>
    <lineage>
        <taxon>Bacteria</taxon>
        <taxon>Pseudomonadati</taxon>
        <taxon>Pseudomonadota</taxon>
        <taxon>Betaproteobacteria</taxon>
        <taxon>Nitrosomonadales</taxon>
        <taxon>Methylophilaceae</taxon>
        <taxon>Methylotenera</taxon>
    </lineage>
</organism>
<evidence type="ECO:0000256" key="10">
    <source>
        <dbReference type="ARBA" id="ARBA00022679"/>
    </source>
</evidence>
<comment type="pathway">
    <text evidence="3 18">Phospholipid metabolism; CDP-diacylglycerol biosynthesis; CDP-diacylglycerol from sn-glycerol 3-phosphate: step 3/3.</text>
</comment>
<keyword evidence="12 18" id="KW-0548">Nucleotidyltransferase</keyword>
<evidence type="ECO:0000256" key="3">
    <source>
        <dbReference type="ARBA" id="ARBA00005119"/>
    </source>
</evidence>
<evidence type="ECO:0000256" key="19">
    <source>
        <dbReference type="SAM" id="Phobius"/>
    </source>
</evidence>
<accession>A0A4Y9VSV1</accession>
<comment type="caution">
    <text evidence="20">The sequence shown here is derived from an EMBL/GenBank/DDBJ whole genome shotgun (WGS) entry which is preliminary data.</text>
</comment>
<name>A0A4Y9VSV1_9PROT</name>
<dbReference type="Pfam" id="PF01148">
    <property type="entry name" value="CTP_transf_1"/>
    <property type="match status" value="1"/>
</dbReference>
<feature type="transmembrane region" description="Helical" evidence="19">
    <location>
        <begin position="139"/>
        <end position="159"/>
    </location>
</feature>
<protein>
    <recommendedName>
        <fullName evidence="7 18">Phosphatidate cytidylyltransferase</fullName>
        <ecNumber evidence="6 18">2.7.7.41</ecNumber>
    </recommendedName>
</protein>
<keyword evidence="8" id="KW-1003">Cell membrane</keyword>
<dbReference type="PROSITE" id="PS01315">
    <property type="entry name" value="CDS"/>
    <property type="match status" value="1"/>
</dbReference>
<dbReference type="UniPathway" id="UPA00557">
    <property type="reaction ID" value="UER00614"/>
</dbReference>
<reference evidence="20 21" key="1">
    <citation type="submission" date="2018-02" db="EMBL/GenBank/DDBJ databases">
        <title>A novel lanthanide dependent methylotroph, Methylotenera sp. La3113.</title>
        <authorList>
            <person name="Lv H."/>
            <person name="Tani A."/>
        </authorList>
    </citation>
    <scope>NUCLEOTIDE SEQUENCE [LARGE SCALE GENOMIC DNA]</scope>
    <source>
        <strain evidence="20 21">La3113</strain>
    </source>
</reference>
<evidence type="ECO:0000256" key="4">
    <source>
        <dbReference type="ARBA" id="ARBA00005189"/>
    </source>
</evidence>
<sequence>MLRTRVITAILLVTGLLLTVFLASKQVWAIVTLGISLLAVMEWAHLIKLNRTQSFTVVVMTALIGVCVLSLQYTVLAPYQTYTELALLSISTLFWLVIAPVWLGQRKACQHRFMMAILGILLISATWIALVGLHEINPWLLIGVIATVSLADSAAYFAGKRFGRHKLAPTISPGKTWEGVLGALAAVTIYGGLLCYCQQFSLWLVPALWLVVVFSIMGDLVESLMKRQAGLKDSGQLLPGHGGILDRIDGFIPTLPMILLSISLLHFSGFNVHG</sequence>
<feature type="transmembrane region" description="Helical" evidence="19">
    <location>
        <begin position="54"/>
        <end position="73"/>
    </location>
</feature>
<evidence type="ECO:0000256" key="11">
    <source>
        <dbReference type="ARBA" id="ARBA00022692"/>
    </source>
</evidence>
<dbReference type="GO" id="GO:0016024">
    <property type="term" value="P:CDP-diacylglycerol biosynthetic process"/>
    <property type="evidence" value="ECO:0007669"/>
    <property type="project" value="UniProtKB-UniPathway"/>
</dbReference>
<feature type="transmembrane region" description="Helical" evidence="19">
    <location>
        <begin position="7"/>
        <end position="23"/>
    </location>
</feature>
<proteinExistence type="inferred from homology"/>
<feature type="transmembrane region" description="Helical" evidence="19">
    <location>
        <begin position="115"/>
        <end position="133"/>
    </location>
</feature>
<keyword evidence="21" id="KW-1185">Reference proteome</keyword>
<keyword evidence="11 18" id="KW-0812">Transmembrane</keyword>
<evidence type="ECO:0000256" key="7">
    <source>
        <dbReference type="ARBA" id="ARBA00019373"/>
    </source>
</evidence>
<evidence type="ECO:0000256" key="15">
    <source>
        <dbReference type="ARBA" id="ARBA00023136"/>
    </source>
</evidence>
<comment type="subcellular location">
    <subcellularLocation>
        <location evidence="2">Cell membrane</location>
        <topology evidence="2">Multi-pass membrane protein</topology>
    </subcellularLocation>
</comment>
<keyword evidence="16" id="KW-0594">Phospholipid biosynthesis</keyword>